<name>A0A4E0QL21_9GAMM</name>
<feature type="domain" description="PIN" evidence="1">
    <location>
        <begin position="5"/>
        <end position="140"/>
    </location>
</feature>
<sequence length="160" mass="18214">MKKKYLLDTCALISLKKNYADGHEQHVARLSSLNDEDEVCTSILSIYELSAGANHAPNLQIENDTRQVIQSIRNEFEILPVPMEKEATEIFGALKELYKDWESPVLNKKKLGSKAINRQSIDLLIATTAIRNKAILVTSDIMGAVIKEFCSRFRYENWIK</sequence>
<dbReference type="InterPro" id="IPR029060">
    <property type="entry name" value="PIN-like_dom_sf"/>
</dbReference>
<dbReference type="Gene3D" id="3.40.50.1010">
    <property type="entry name" value="5'-nuclease"/>
    <property type="match status" value="1"/>
</dbReference>
<dbReference type="EMBL" id="JSZA02000265">
    <property type="protein sequence ID" value="TGO02019.1"/>
    <property type="molecule type" value="Genomic_DNA"/>
</dbReference>
<protein>
    <recommendedName>
        <fullName evidence="1">PIN domain-containing protein</fullName>
    </recommendedName>
</protein>
<accession>A0A4E0QL21</accession>
<gene>
    <name evidence="2" type="ORF">PN36_31935</name>
</gene>
<reference evidence="2 3" key="1">
    <citation type="journal article" date="2016" name="Front. Microbiol.">
        <title>Single-Cell (Meta-)Genomics of a Dimorphic Candidatus Thiomargarita nelsonii Reveals Genomic Plasticity.</title>
        <authorList>
            <person name="Flood B.E."/>
            <person name="Fliss P."/>
            <person name="Jones D.S."/>
            <person name="Dick G.J."/>
            <person name="Jain S."/>
            <person name="Kaster A.K."/>
            <person name="Winkel M."/>
            <person name="Mussmann M."/>
            <person name="Bailey J."/>
        </authorList>
    </citation>
    <scope>NUCLEOTIDE SEQUENCE [LARGE SCALE GENOMIC DNA]</scope>
    <source>
        <strain evidence="2">Hydrate Ridge</strain>
    </source>
</reference>
<dbReference type="AlphaFoldDB" id="A0A4E0QL21"/>
<evidence type="ECO:0000313" key="3">
    <source>
        <dbReference type="Proteomes" id="UP000030428"/>
    </source>
</evidence>
<dbReference type="CDD" id="cd09881">
    <property type="entry name" value="PIN_VapC4-5_FitB-like"/>
    <property type="match status" value="1"/>
</dbReference>
<keyword evidence="3" id="KW-1185">Reference proteome</keyword>
<proteinExistence type="predicted"/>
<dbReference type="Proteomes" id="UP000030428">
    <property type="component" value="Unassembled WGS sequence"/>
</dbReference>
<dbReference type="SUPFAM" id="SSF88723">
    <property type="entry name" value="PIN domain-like"/>
    <property type="match status" value="1"/>
</dbReference>
<evidence type="ECO:0000313" key="2">
    <source>
        <dbReference type="EMBL" id="TGO02019.1"/>
    </source>
</evidence>
<organism evidence="2 3">
    <name type="scientific">Candidatus Thiomargarita nelsonii</name>
    <dbReference type="NCBI Taxonomy" id="1003181"/>
    <lineage>
        <taxon>Bacteria</taxon>
        <taxon>Pseudomonadati</taxon>
        <taxon>Pseudomonadota</taxon>
        <taxon>Gammaproteobacteria</taxon>
        <taxon>Thiotrichales</taxon>
        <taxon>Thiotrichaceae</taxon>
        <taxon>Thiomargarita</taxon>
    </lineage>
</organism>
<comment type="caution">
    <text evidence="2">The sequence shown here is derived from an EMBL/GenBank/DDBJ whole genome shotgun (WGS) entry which is preliminary data.</text>
</comment>
<evidence type="ECO:0000259" key="1">
    <source>
        <dbReference type="Pfam" id="PF01850"/>
    </source>
</evidence>
<dbReference type="InterPro" id="IPR002716">
    <property type="entry name" value="PIN_dom"/>
</dbReference>
<dbReference type="Pfam" id="PF01850">
    <property type="entry name" value="PIN"/>
    <property type="match status" value="1"/>
</dbReference>